<evidence type="ECO:0000313" key="7">
    <source>
        <dbReference type="Proteomes" id="UP001319827"/>
    </source>
</evidence>
<keyword evidence="2" id="KW-0472">Membrane</keyword>
<keyword evidence="7" id="KW-1185">Reference proteome</keyword>
<name>A0ABN6E4Y5_9BACT</name>
<dbReference type="PANTHER" id="PTHR30469:SF11">
    <property type="entry name" value="BLL4320 PROTEIN"/>
    <property type="match status" value="1"/>
</dbReference>
<dbReference type="Proteomes" id="UP001319827">
    <property type="component" value="Chromosome"/>
</dbReference>
<dbReference type="Pfam" id="PF25989">
    <property type="entry name" value="YknX_C"/>
    <property type="match status" value="1"/>
</dbReference>
<accession>A0ABN6E4Y5</accession>
<feature type="transmembrane region" description="Helical" evidence="2">
    <location>
        <begin position="23"/>
        <end position="43"/>
    </location>
</feature>
<dbReference type="SUPFAM" id="SSF111369">
    <property type="entry name" value="HlyD-like secretion proteins"/>
    <property type="match status" value="1"/>
</dbReference>
<dbReference type="PANTHER" id="PTHR30469">
    <property type="entry name" value="MULTIDRUG RESISTANCE PROTEIN MDTA"/>
    <property type="match status" value="1"/>
</dbReference>
<dbReference type="InterPro" id="IPR058625">
    <property type="entry name" value="MdtA-like_BSH"/>
</dbReference>
<evidence type="ECO:0000256" key="1">
    <source>
        <dbReference type="ARBA" id="ARBA00009477"/>
    </source>
</evidence>
<protein>
    <submittedName>
        <fullName evidence="6">MexH family multidrug efflux RND transporter periplasmic adaptor subunit</fullName>
    </submittedName>
</protein>
<sequence length="381" mass="40768">MNHQEPSTPADTSPASRPARGKAVIGSALALLALLGAGSFFLLRPATEAQATSPAQSAPPPMPVEVTEVVVAAADTEISAVGSLQSNESVVISAEVAGRIERIGFAEGERTARGKVLIQLDSAIPRAELDRAEASRALSEANYRRAEALLQDKAIAQRERDETYAQWQLDEASLRLAAAQLAKMRIEAPFDGTLGLRKVSLGDYVQPGQPLVNLEDTTRLKVEFRIPEKFSPQVKVGQKLLLESDALPQRQFEGEVYAIDPQVEQNSRSLVIRGRLENRDEALKPGQFVKVRLAVASRAAALFVPEQALIAQPKSQFVYKVVDGAAQMAPVQTGSRRKGWVEVVSGLAAGDVVVTGGHQKIGPGSPVQPVPADPALFAQIN</sequence>
<dbReference type="InterPro" id="IPR058792">
    <property type="entry name" value="Beta-barrel_RND_2"/>
</dbReference>
<feature type="domain" description="YknX-like C-terminal permuted SH3-like" evidence="5">
    <location>
        <begin position="302"/>
        <end position="368"/>
    </location>
</feature>
<dbReference type="Pfam" id="PF25954">
    <property type="entry name" value="Beta-barrel_RND_2"/>
    <property type="match status" value="1"/>
</dbReference>
<reference evidence="6 7" key="1">
    <citation type="journal article" date="2016" name="C (Basel)">
        <title>Selective Growth of and Electricity Production by Marine Exoelectrogenic Bacteria in Self-Aggregated Hydrogel of Microbially Reduced Graphene Oxide.</title>
        <authorList>
            <person name="Yoshida N."/>
            <person name="Goto Y."/>
            <person name="Miyata Y."/>
        </authorList>
    </citation>
    <scope>NUCLEOTIDE SEQUENCE [LARGE SCALE GENOMIC DNA]</scope>
    <source>
        <strain evidence="6 7">NIT-T3</strain>
    </source>
</reference>
<keyword evidence="2" id="KW-1133">Transmembrane helix</keyword>
<evidence type="ECO:0000259" key="3">
    <source>
        <dbReference type="Pfam" id="PF25917"/>
    </source>
</evidence>
<dbReference type="InterPro" id="IPR006143">
    <property type="entry name" value="RND_pump_MFP"/>
</dbReference>
<evidence type="ECO:0000256" key="2">
    <source>
        <dbReference type="SAM" id="Phobius"/>
    </source>
</evidence>
<dbReference type="RefSeq" id="WP_221250141.1">
    <property type="nucleotide sequence ID" value="NZ_AP024355.1"/>
</dbReference>
<dbReference type="Gene3D" id="2.40.50.100">
    <property type="match status" value="1"/>
</dbReference>
<proteinExistence type="inferred from homology"/>
<dbReference type="Gene3D" id="2.40.420.20">
    <property type="match status" value="1"/>
</dbReference>
<evidence type="ECO:0000313" key="6">
    <source>
        <dbReference type="EMBL" id="BCR06759.1"/>
    </source>
</evidence>
<dbReference type="NCBIfam" id="TIGR01730">
    <property type="entry name" value="RND_mfp"/>
    <property type="match status" value="1"/>
</dbReference>
<feature type="domain" description="CusB-like beta-barrel" evidence="4">
    <location>
        <begin position="222"/>
        <end position="294"/>
    </location>
</feature>
<feature type="domain" description="Multidrug resistance protein MdtA-like barrel-sandwich hybrid" evidence="3">
    <location>
        <begin position="89"/>
        <end position="213"/>
    </location>
</feature>
<organism evidence="6 7">
    <name type="scientific">Desulfuromonas versatilis</name>
    <dbReference type="NCBI Taxonomy" id="2802975"/>
    <lineage>
        <taxon>Bacteria</taxon>
        <taxon>Pseudomonadati</taxon>
        <taxon>Thermodesulfobacteriota</taxon>
        <taxon>Desulfuromonadia</taxon>
        <taxon>Desulfuromonadales</taxon>
        <taxon>Desulfuromonadaceae</taxon>
        <taxon>Desulfuromonas</taxon>
    </lineage>
</organism>
<comment type="similarity">
    <text evidence="1">Belongs to the membrane fusion protein (MFP) (TC 8.A.1) family.</text>
</comment>
<reference evidence="6 7" key="2">
    <citation type="journal article" date="2021" name="Int. J. Syst. Evol. Microbiol.">
        <title>Isolation and Polyphasic Characterization of Desulfuromonas versatilis sp. Nov., an Electrogenic Bacteria Capable of Versatile Metabolism Isolated from a Graphene Oxide-Reducing Enrichment Culture.</title>
        <authorList>
            <person name="Xie L."/>
            <person name="Yoshida N."/>
            <person name="Ishii S."/>
            <person name="Meng L."/>
        </authorList>
    </citation>
    <scope>NUCLEOTIDE SEQUENCE [LARGE SCALE GENOMIC DNA]</scope>
    <source>
        <strain evidence="6 7">NIT-T3</strain>
    </source>
</reference>
<dbReference type="Gene3D" id="1.10.287.470">
    <property type="entry name" value="Helix hairpin bin"/>
    <property type="match status" value="1"/>
</dbReference>
<gene>
    <name evidence="6" type="ORF">DESUT3_38280</name>
</gene>
<evidence type="ECO:0000259" key="5">
    <source>
        <dbReference type="Pfam" id="PF25989"/>
    </source>
</evidence>
<dbReference type="EMBL" id="AP024355">
    <property type="protein sequence ID" value="BCR06759.1"/>
    <property type="molecule type" value="Genomic_DNA"/>
</dbReference>
<evidence type="ECO:0000259" key="4">
    <source>
        <dbReference type="Pfam" id="PF25954"/>
    </source>
</evidence>
<keyword evidence="2" id="KW-0812">Transmembrane</keyword>
<dbReference type="InterPro" id="IPR058637">
    <property type="entry name" value="YknX-like_C"/>
</dbReference>
<dbReference type="Gene3D" id="2.40.30.170">
    <property type="match status" value="1"/>
</dbReference>
<dbReference type="Pfam" id="PF25917">
    <property type="entry name" value="BSH_RND"/>
    <property type="match status" value="1"/>
</dbReference>